<keyword evidence="2" id="KW-0489">Methyltransferase</keyword>
<dbReference type="RefSeq" id="WP_131337109.1">
    <property type="nucleotide sequence ID" value="NZ_SJJZ01000001.1"/>
</dbReference>
<dbReference type="Gene3D" id="3.40.50.150">
    <property type="entry name" value="Vaccinia Virus protein VP39"/>
    <property type="match status" value="1"/>
</dbReference>
<dbReference type="GO" id="GO:0008757">
    <property type="term" value="F:S-adenosylmethionine-dependent methyltransferase activity"/>
    <property type="evidence" value="ECO:0007669"/>
    <property type="project" value="InterPro"/>
</dbReference>
<sequence>MTNLTSAYEELADAYHAAVDPDGVGLQDETFDALLGTVRGQRVAAVACGQGRDARRLADLGAEVVGIDASETLLAHARRLEQQTPRGIEYLHDDAHGLRQVPDDAFDAVVCHMALMDIPELEPTVRSIARILKPGGWFVASIIHPCYKTPADGELIDHVDGSTRRITGRYFDEGPYSSVTRLEILPRVVYHRMMSTYINTLVAAGLAVMRMVEPVGDRPVWQAVPGLLYFRCQKILGPTGVQYASGGLGA</sequence>
<organism evidence="2 3">
    <name type="scientific">Kribbella soli</name>
    <dbReference type="NCBI Taxonomy" id="1124743"/>
    <lineage>
        <taxon>Bacteria</taxon>
        <taxon>Bacillati</taxon>
        <taxon>Actinomycetota</taxon>
        <taxon>Actinomycetes</taxon>
        <taxon>Propionibacteriales</taxon>
        <taxon>Kribbellaceae</taxon>
        <taxon>Kribbella</taxon>
    </lineage>
</organism>
<keyword evidence="2" id="KW-0808">Transferase</keyword>
<evidence type="ECO:0000259" key="1">
    <source>
        <dbReference type="Pfam" id="PF08241"/>
    </source>
</evidence>
<keyword evidence="3" id="KW-1185">Reference proteome</keyword>
<comment type="caution">
    <text evidence="2">The sequence shown here is derived from an EMBL/GenBank/DDBJ whole genome shotgun (WGS) entry which is preliminary data.</text>
</comment>
<dbReference type="CDD" id="cd02440">
    <property type="entry name" value="AdoMet_MTases"/>
    <property type="match status" value="1"/>
</dbReference>
<evidence type="ECO:0000313" key="3">
    <source>
        <dbReference type="Proteomes" id="UP000292346"/>
    </source>
</evidence>
<protein>
    <submittedName>
        <fullName evidence="2">Class I SAM-dependent methyltransferase</fullName>
    </submittedName>
</protein>
<dbReference type="Proteomes" id="UP000292346">
    <property type="component" value="Unassembled WGS sequence"/>
</dbReference>
<evidence type="ECO:0000313" key="2">
    <source>
        <dbReference type="EMBL" id="TCC11965.1"/>
    </source>
</evidence>
<dbReference type="PANTHER" id="PTHR43861">
    <property type="entry name" value="TRANS-ACONITATE 2-METHYLTRANSFERASE-RELATED"/>
    <property type="match status" value="1"/>
</dbReference>
<dbReference type="GO" id="GO:0032259">
    <property type="term" value="P:methylation"/>
    <property type="evidence" value="ECO:0007669"/>
    <property type="project" value="UniProtKB-KW"/>
</dbReference>
<dbReference type="OrthoDB" id="5566900at2"/>
<dbReference type="InterPro" id="IPR013216">
    <property type="entry name" value="Methyltransf_11"/>
</dbReference>
<dbReference type="InterPro" id="IPR029063">
    <property type="entry name" value="SAM-dependent_MTases_sf"/>
</dbReference>
<dbReference type="EMBL" id="SJJZ01000001">
    <property type="protein sequence ID" value="TCC11965.1"/>
    <property type="molecule type" value="Genomic_DNA"/>
</dbReference>
<proteinExistence type="predicted"/>
<dbReference type="AlphaFoldDB" id="A0A4R0HKL1"/>
<accession>A0A4R0HKL1</accession>
<dbReference type="SUPFAM" id="SSF53335">
    <property type="entry name" value="S-adenosyl-L-methionine-dependent methyltransferases"/>
    <property type="match status" value="1"/>
</dbReference>
<reference evidence="2 3" key="1">
    <citation type="submission" date="2019-02" db="EMBL/GenBank/DDBJ databases">
        <title>Kribbella capetownensis sp. nov. and Kribbella speibonae sp. nov., isolated from soil.</title>
        <authorList>
            <person name="Curtis S.M."/>
            <person name="Norton I."/>
            <person name="Everest G.J."/>
            <person name="Meyers P.R."/>
        </authorList>
    </citation>
    <scope>NUCLEOTIDE SEQUENCE [LARGE SCALE GENOMIC DNA]</scope>
    <source>
        <strain evidence="2 3">KCTC 29219</strain>
    </source>
</reference>
<dbReference type="Pfam" id="PF08241">
    <property type="entry name" value="Methyltransf_11"/>
    <property type="match status" value="1"/>
</dbReference>
<gene>
    <name evidence="2" type="ORF">E0H45_12245</name>
</gene>
<name>A0A4R0HKL1_9ACTN</name>
<feature type="domain" description="Methyltransferase type 11" evidence="1">
    <location>
        <begin position="46"/>
        <end position="139"/>
    </location>
</feature>